<feature type="region of interest" description="Disordered" evidence="1">
    <location>
        <begin position="101"/>
        <end position="200"/>
    </location>
</feature>
<dbReference type="RefSeq" id="WP_191280291.1">
    <property type="nucleotide sequence ID" value="NZ_BNAD01000010.1"/>
</dbReference>
<feature type="compositionally biased region" description="Polar residues" evidence="1">
    <location>
        <begin position="151"/>
        <end position="165"/>
    </location>
</feature>
<organism evidence="2 3">
    <name type="scientific">Nocardioides flavus</name>
    <name type="common">ex Wang et al. 2016</name>
    <dbReference type="NCBI Taxonomy" id="2058780"/>
    <lineage>
        <taxon>Bacteria</taxon>
        <taxon>Bacillati</taxon>
        <taxon>Actinomycetota</taxon>
        <taxon>Actinomycetes</taxon>
        <taxon>Propionibacteriales</taxon>
        <taxon>Nocardioidaceae</taxon>
        <taxon>Nocardioides</taxon>
    </lineage>
</organism>
<sequence>MNKFELINTTLMSNLAAENKTLLIELIMRSDDEGLSWPSVERLCKARGIKHEKNFKGADVYLEGLVTKVRKGRRNSYVLNVPAIQALDPLVVRIKHTDTHAAEGAKAPAVADDTPAVEGANSSKKNTEDSSEDSSQLATPTEDASRPPSLPSSNYDSPSLLSVGTITDRDTPAVEGVSSWEEGGRDWWYAEENNEMEKAR</sequence>
<keyword evidence="3" id="KW-1185">Reference proteome</keyword>
<accession>A0ABQ3HQC8</accession>
<evidence type="ECO:0000313" key="3">
    <source>
        <dbReference type="Proteomes" id="UP000597341"/>
    </source>
</evidence>
<comment type="caution">
    <text evidence="2">The sequence shown here is derived from an EMBL/GenBank/DDBJ whole genome shotgun (WGS) entry which is preliminary data.</text>
</comment>
<evidence type="ECO:0000256" key="1">
    <source>
        <dbReference type="SAM" id="MobiDB-lite"/>
    </source>
</evidence>
<dbReference type="Proteomes" id="UP000597341">
    <property type="component" value="Unassembled WGS sequence"/>
</dbReference>
<evidence type="ECO:0000313" key="2">
    <source>
        <dbReference type="EMBL" id="GHE18379.1"/>
    </source>
</evidence>
<proteinExistence type="predicted"/>
<name>A0ABQ3HQC8_9ACTN</name>
<gene>
    <name evidence="2" type="ORF">GCM10011376_29890</name>
</gene>
<reference evidence="3" key="1">
    <citation type="journal article" date="2019" name="Int. J. Syst. Evol. Microbiol.">
        <title>The Global Catalogue of Microorganisms (GCM) 10K type strain sequencing project: providing services to taxonomists for standard genome sequencing and annotation.</title>
        <authorList>
            <consortium name="The Broad Institute Genomics Platform"/>
            <consortium name="The Broad Institute Genome Sequencing Center for Infectious Disease"/>
            <person name="Wu L."/>
            <person name="Ma J."/>
        </authorList>
    </citation>
    <scope>NUCLEOTIDE SEQUENCE [LARGE SCALE GENOMIC DNA]</scope>
    <source>
        <strain evidence="3">CGMCC 1.12791</strain>
    </source>
</reference>
<evidence type="ECO:0008006" key="4">
    <source>
        <dbReference type="Google" id="ProtNLM"/>
    </source>
</evidence>
<dbReference type="EMBL" id="BNAD01000010">
    <property type="protein sequence ID" value="GHE18379.1"/>
    <property type="molecule type" value="Genomic_DNA"/>
</dbReference>
<protein>
    <recommendedName>
        <fullName evidence="4">Helix-turn-helix domain-containing protein</fullName>
    </recommendedName>
</protein>